<feature type="compositionally biased region" description="Low complexity" evidence="1">
    <location>
        <begin position="645"/>
        <end position="659"/>
    </location>
</feature>
<feature type="compositionally biased region" description="Low complexity" evidence="1">
    <location>
        <begin position="718"/>
        <end position="731"/>
    </location>
</feature>
<accession>A0A8J7YZX3</accession>
<feature type="region of interest" description="Disordered" evidence="1">
    <location>
        <begin position="558"/>
        <end position="580"/>
    </location>
</feature>
<proteinExistence type="predicted"/>
<comment type="caution">
    <text evidence="2">The sequence shown here is derived from an EMBL/GenBank/DDBJ whole genome shotgun (WGS) entry which is preliminary data.</text>
</comment>
<dbReference type="Proteomes" id="UP000646053">
    <property type="component" value="Unassembled WGS sequence"/>
</dbReference>
<gene>
    <name evidence="2" type="ORF">GS601_10335</name>
</gene>
<keyword evidence="3" id="KW-1185">Reference proteome</keyword>
<name>A0A8J7YZX3_9CYAN</name>
<sequence length="931" mass="100995">MPETAEWEFLLQQEGDRSWLPLDAPDAEILEGRYRIMARSRYRNSVVEVQIAHEDLGSDPPKRRTQQRTQQTNQNGLLVVIPYTTLSPGSWEIVCASTDLLVDLMGDRWQHTVRLHVLSCQSDDDSTDDWNADWQADNGSDLGAFSRATGGEEHSAESEAEDITTASASAAPASYAAEAFAGFEPLPYSEESIEFEPLSFLETAEETAELASDPTRQNLSEPIVQGSPGDAETLSPALSEIAEVERLMAAAPEEVEPEVNAALPLAAADPEGSEDEGAIAQMPPADVIAQAEFASVEQWLENAELMSQQIADEILHEYGLSPDELTVSRDRVEAPVPSITALPPLQIDLAQSTYIARRGETLVLTGRITPTDEEETDDVPMLVAALLNVVLRDPRTGETLLETQEAIASQALPTELTYQVTLPSELTTQLILGEVTLYDMSYDHEGESFGMMRNANRVLASQPFTLTAGAEELLDAIAQQAASGAAQASKNVIQPAEVAEQRRLAEDLPSTPLCPPQPVSLDLAFLSMVEPVRSPQFESLASDIKQSLPPQLFTAPLEPRRKGLDLPNFSSSASAPPRARNPFALEDFEFDHPGIEQLSLFDPPEPQTVDLTNLKDPIDESSSLNEEGEEVAPFGETVEPSGLDPASQASAMPPASEQSTPIQSTFQALNLQDRFLDRLNLLASEPNSPIPAPDDGESVLFANVSDLSKALEPDRLGSEGSPGSKSPSEPFEGLEDIVRAEPDPAASAAEPLFRASPGLPDLPLIEEEPYSDEVVVDGEPILPLAKLTLSFAQKPSLVELHPDNNPFLLPAEQPVPMPVLEVLKSQLTGGDLMAVRVTLPDIVPKIYVKLWIHDRQSRVVLQHSRWISEFAPTGLEQVAAIVDLTVPLGSVEIEIAAIAVEMTTRRESHKTLLNLSITPPNFSDLDLGDDD</sequence>
<evidence type="ECO:0000313" key="3">
    <source>
        <dbReference type="Proteomes" id="UP000646053"/>
    </source>
</evidence>
<evidence type="ECO:0000313" key="2">
    <source>
        <dbReference type="EMBL" id="NDJ17682.1"/>
    </source>
</evidence>
<feature type="region of interest" description="Disordered" evidence="1">
    <location>
        <begin position="126"/>
        <end position="169"/>
    </location>
</feature>
<organism evidence="2 3">
    <name type="scientific">Myxacorys almedinensis A</name>
    <dbReference type="NCBI Taxonomy" id="2690445"/>
    <lineage>
        <taxon>Bacteria</taxon>
        <taxon>Bacillati</taxon>
        <taxon>Cyanobacteriota</taxon>
        <taxon>Cyanophyceae</taxon>
        <taxon>Leptolyngbyales</taxon>
        <taxon>Leptolyngbyaceae</taxon>
        <taxon>Myxacorys</taxon>
        <taxon>Myxacorys almedinensis</taxon>
    </lineage>
</organism>
<dbReference type="EMBL" id="WVIE01000010">
    <property type="protein sequence ID" value="NDJ17682.1"/>
    <property type="molecule type" value="Genomic_DNA"/>
</dbReference>
<feature type="region of interest" description="Disordered" evidence="1">
    <location>
        <begin position="712"/>
        <end position="731"/>
    </location>
</feature>
<feature type="region of interest" description="Disordered" evidence="1">
    <location>
        <begin position="596"/>
        <end position="661"/>
    </location>
</feature>
<protein>
    <submittedName>
        <fullName evidence="2">Uncharacterized protein</fullName>
    </submittedName>
</protein>
<dbReference type="RefSeq" id="WP_162423203.1">
    <property type="nucleotide sequence ID" value="NZ_WVIE01000010.1"/>
</dbReference>
<reference evidence="2" key="1">
    <citation type="submission" date="2019-12" db="EMBL/GenBank/DDBJ databases">
        <title>High-Quality draft genome sequences of three cyanobacteria isolated from the limestone walls of the Old Cathedral of Coimbra.</title>
        <authorList>
            <person name="Tiago I."/>
            <person name="Soares F."/>
            <person name="Portugal A."/>
        </authorList>
    </citation>
    <scope>NUCLEOTIDE SEQUENCE</scope>
    <source>
        <strain evidence="2">A</strain>
    </source>
</reference>
<evidence type="ECO:0000256" key="1">
    <source>
        <dbReference type="SAM" id="MobiDB-lite"/>
    </source>
</evidence>
<feature type="compositionally biased region" description="Low complexity" evidence="1">
    <location>
        <begin position="567"/>
        <end position="580"/>
    </location>
</feature>
<dbReference type="AlphaFoldDB" id="A0A8J7YZX3"/>
<feature type="region of interest" description="Disordered" evidence="1">
    <location>
        <begin position="209"/>
        <end position="233"/>
    </location>
</feature>